<dbReference type="EMBL" id="CP098494">
    <property type="protein sequence ID" value="USA60678.1"/>
    <property type="molecule type" value="Genomic_DNA"/>
</dbReference>
<reference evidence="2 3" key="1">
    <citation type="submission" date="2022-06" db="EMBL/GenBank/DDBJ databases">
        <authorList>
            <person name="Liu G."/>
        </authorList>
    </citation>
    <scope>NUCLEOTIDE SEQUENCE [LARGE SCALE GENOMIC DNA]</scope>
    <source>
        <strain evidence="2 3">E4</strain>
    </source>
</reference>
<evidence type="ECO:0000313" key="2">
    <source>
        <dbReference type="EMBL" id="USA60678.1"/>
    </source>
</evidence>
<protein>
    <submittedName>
        <fullName evidence="2">DUF2384 domain-containing protein</fullName>
    </submittedName>
</protein>
<dbReference type="Pfam" id="PF09722">
    <property type="entry name" value="Xre_MbcA_ParS_C"/>
    <property type="match status" value="1"/>
</dbReference>
<feature type="domain" description="Antitoxin Xre/MbcA/ParS-like toxin-binding" evidence="1">
    <location>
        <begin position="52"/>
        <end position="102"/>
    </location>
</feature>
<name>A0ABY4U3K4_9SPHN</name>
<evidence type="ECO:0000259" key="1">
    <source>
        <dbReference type="Pfam" id="PF09722"/>
    </source>
</evidence>
<dbReference type="InterPro" id="IPR024467">
    <property type="entry name" value="Xre/MbcA/ParS-like_toxin-bd"/>
</dbReference>
<organism evidence="2 3">
    <name type="scientific">Qipengyuania citrea</name>
    <dbReference type="NCBI Taxonomy" id="225971"/>
    <lineage>
        <taxon>Bacteria</taxon>
        <taxon>Pseudomonadati</taxon>
        <taxon>Pseudomonadota</taxon>
        <taxon>Alphaproteobacteria</taxon>
        <taxon>Sphingomonadales</taxon>
        <taxon>Erythrobacteraceae</taxon>
        <taxon>Qipengyuania</taxon>
    </lineage>
</organism>
<accession>A0ABY4U3K4</accession>
<sequence>MSTSEQRLLLGVDDEEVLQNLIDLAQVGDDISLPKKVLEGIGCVLSIYASLVILLNHERSKGWVRAPNRAPLFQGKCAMSLMTSGNRKDLENVARYLLSERYR</sequence>
<gene>
    <name evidence="2" type="ORF">NCF85_11335</name>
</gene>
<keyword evidence="3" id="KW-1185">Reference proteome</keyword>
<dbReference type="RefSeq" id="WP_301641670.1">
    <property type="nucleotide sequence ID" value="NZ_CP098494.1"/>
</dbReference>
<evidence type="ECO:0000313" key="3">
    <source>
        <dbReference type="Proteomes" id="UP001056619"/>
    </source>
</evidence>
<dbReference type="Proteomes" id="UP001056619">
    <property type="component" value="Chromosome"/>
</dbReference>
<proteinExistence type="predicted"/>